<evidence type="ECO:0000313" key="2">
    <source>
        <dbReference type="Proteomes" id="UP000053001"/>
    </source>
</evidence>
<dbReference type="Proteomes" id="UP000053001">
    <property type="component" value="Unassembled WGS sequence"/>
</dbReference>
<name>A0A091PPY7_LEPDC</name>
<gene>
    <name evidence="1" type="ORF">N330_10905</name>
</gene>
<organism evidence="1 2">
    <name type="scientific">Leptosomus discolor</name>
    <name type="common">Madagascar cuckoo roller</name>
    <name type="synonym">Cuculus discolor</name>
    <dbReference type="NCBI Taxonomy" id="188344"/>
    <lineage>
        <taxon>Eukaryota</taxon>
        <taxon>Metazoa</taxon>
        <taxon>Chordata</taxon>
        <taxon>Craniata</taxon>
        <taxon>Vertebrata</taxon>
        <taxon>Euteleostomi</taxon>
        <taxon>Archelosauria</taxon>
        <taxon>Archosauria</taxon>
        <taxon>Dinosauria</taxon>
        <taxon>Saurischia</taxon>
        <taxon>Theropoda</taxon>
        <taxon>Coelurosauria</taxon>
        <taxon>Aves</taxon>
        <taxon>Neognathae</taxon>
        <taxon>Neoaves</taxon>
        <taxon>Telluraves</taxon>
        <taxon>Coraciimorphae</taxon>
        <taxon>Coraciiformes</taxon>
        <taxon>Leptosomidae</taxon>
        <taxon>Leptosomus</taxon>
    </lineage>
</organism>
<dbReference type="GO" id="GO:0031012">
    <property type="term" value="C:extracellular matrix"/>
    <property type="evidence" value="ECO:0007669"/>
    <property type="project" value="TreeGrafter"/>
</dbReference>
<feature type="non-terminal residue" evidence="1">
    <location>
        <position position="122"/>
    </location>
</feature>
<dbReference type="EMBL" id="KK676924">
    <property type="protein sequence ID" value="KFQ09650.1"/>
    <property type="molecule type" value="Genomic_DNA"/>
</dbReference>
<feature type="non-terminal residue" evidence="1">
    <location>
        <position position="1"/>
    </location>
</feature>
<dbReference type="PANTHER" id="PTHR33395">
    <property type="entry name" value="TRANSCRIPTASE, PUTATIVE-RELATED-RELATED"/>
    <property type="match status" value="1"/>
</dbReference>
<dbReference type="AlphaFoldDB" id="A0A091PPY7"/>
<evidence type="ECO:0008006" key="3">
    <source>
        <dbReference type="Google" id="ProtNLM"/>
    </source>
</evidence>
<protein>
    <recommendedName>
        <fullName evidence="3">RNA-directed DNA polymerase from mobile element jockey</fullName>
    </recommendedName>
</protein>
<accession>A0A091PPY7</accession>
<reference evidence="1 2" key="1">
    <citation type="submission" date="2014-04" db="EMBL/GenBank/DDBJ databases">
        <title>Genome evolution of avian class.</title>
        <authorList>
            <person name="Zhang G."/>
            <person name="Li C."/>
        </authorList>
    </citation>
    <scope>NUCLEOTIDE SEQUENCE [LARGE SCALE GENOMIC DNA]</scope>
    <source>
        <strain evidence="1">BGI_N330</strain>
    </source>
</reference>
<evidence type="ECO:0000313" key="1">
    <source>
        <dbReference type="EMBL" id="KFQ09650.1"/>
    </source>
</evidence>
<dbReference type="PhylomeDB" id="A0A091PPY7"/>
<sequence>EPQGGDQESKVPPTVREDQVCNHLRNLNIHESMGPDEMHSRVLRKLADAVAKPLSMIFEKSWQSGEVLGDWKKGNIAPIFRKGRKEDPGYYQPVSLTSVPGKIMEQILLEAMLRHMEDREVI</sequence>
<dbReference type="GO" id="GO:0061343">
    <property type="term" value="P:cell adhesion involved in heart morphogenesis"/>
    <property type="evidence" value="ECO:0007669"/>
    <property type="project" value="TreeGrafter"/>
</dbReference>
<keyword evidence="2" id="KW-1185">Reference proteome</keyword>
<proteinExistence type="predicted"/>
<dbReference type="PANTHER" id="PTHR33395:SF22">
    <property type="entry name" value="REVERSE TRANSCRIPTASE DOMAIN-CONTAINING PROTEIN"/>
    <property type="match status" value="1"/>
</dbReference>
<dbReference type="GO" id="GO:0007508">
    <property type="term" value="P:larval heart development"/>
    <property type="evidence" value="ECO:0007669"/>
    <property type="project" value="TreeGrafter"/>
</dbReference>